<name>A0A8W8JVW9_MAGGI</name>
<sequence length="154" mass="17765">CQIMEDTTASSDLLRTIIPYYEQILQRELSHRRMLSDLGVTLGRRMATPTHTRLSQSASRRASLDSEEVTTRCEVTKKICYLSLLMNSTTDQTYCLEQGVLQAQKKKKSKFCLIYRYTEEELKKIMEDAKTRLTALSPPEPAPVQRRKSRKSES</sequence>
<proteinExistence type="predicted"/>
<feature type="domain" description="Zinc finger C5HC2-type" evidence="2">
    <location>
        <begin position="73"/>
        <end position="124"/>
    </location>
</feature>
<accession>A0A8W8JVW9</accession>
<dbReference type="EnsemblMetazoa" id="G20550.4">
    <property type="protein sequence ID" value="G20550.4:cds"/>
    <property type="gene ID" value="G20550"/>
</dbReference>
<evidence type="ECO:0000313" key="4">
    <source>
        <dbReference type="Proteomes" id="UP000005408"/>
    </source>
</evidence>
<organism evidence="3 4">
    <name type="scientific">Magallana gigas</name>
    <name type="common">Pacific oyster</name>
    <name type="synonym">Crassostrea gigas</name>
    <dbReference type="NCBI Taxonomy" id="29159"/>
    <lineage>
        <taxon>Eukaryota</taxon>
        <taxon>Metazoa</taxon>
        <taxon>Spiralia</taxon>
        <taxon>Lophotrochozoa</taxon>
        <taxon>Mollusca</taxon>
        <taxon>Bivalvia</taxon>
        <taxon>Autobranchia</taxon>
        <taxon>Pteriomorphia</taxon>
        <taxon>Ostreida</taxon>
        <taxon>Ostreoidea</taxon>
        <taxon>Ostreidae</taxon>
        <taxon>Magallana</taxon>
    </lineage>
</organism>
<evidence type="ECO:0000313" key="3">
    <source>
        <dbReference type="EnsemblMetazoa" id="G20550.4:cds"/>
    </source>
</evidence>
<evidence type="ECO:0000259" key="2">
    <source>
        <dbReference type="Pfam" id="PF02928"/>
    </source>
</evidence>
<reference evidence="3" key="1">
    <citation type="submission" date="2022-08" db="UniProtKB">
        <authorList>
            <consortium name="EnsemblMetazoa"/>
        </authorList>
    </citation>
    <scope>IDENTIFICATION</scope>
    <source>
        <strain evidence="3">05x7-T-G4-1.051#20</strain>
    </source>
</reference>
<keyword evidence="4" id="KW-1185">Reference proteome</keyword>
<dbReference type="Pfam" id="PF02928">
    <property type="entry name" value="zf-C5HC2"/>
    <property type="match status" value="1"/>
</dbReference>
<feature type="compositionally biased region" description="Basic residues" evidence="1">
    <location>
        <begin position="145"/>
        <end position="154"/>
    </location>
</feature>
<protein>
    <recommendedName>
        <fullName evidence="2">Zinc finger C5HC2-type domain-containing protein</fullName>
    </recommendedName>
</protein>
<dbReference type="AlphaFoldDB" id="A0A8W8JVW9"/>
<dbReference type="Proteomes" id="UP000005408">
    <property type="component" value="Unassembled WGS sequence"/>
</dbReference>
<dbReference type="InterPro" id="IPR004198">
    <property type="entry name" value="Znf_C5HC2"/>
</dbReference>
<feature type="region of interest" description="Disordered" evidence="1">
    <location>
        <begin position="131"/>
        <end position="154"/>
    </location>
</feature>
<evidence type="ECO:0000256" key="1">
    <source>
        <dbReference type="SAM" id="MobiDB-lite"/>
    </source>
</evidence>